<dbReference type="InParanoid" id="T1FYB9"/>
<dbReference type="EMBL" id="KB096742">
    <property type="protein sequence ID" value="ESO02586.1"/>
    <property type="molecule type" value="Genomic_DNA"/>
</dbReference>
<dbReference type="EnsemblMetazoa" id="HelroT65724">
    <property type="protein sequence ID" value="HelroP65724"/>
    <property type="gene ID" value="HelroG65724"/>
</dbReference>
<dbReference type="KEGG" id="hro:HELRODRAFT_65724"/>
<dbReference type="GO" id="GO:0005634">
    <property type="term" value="C:nucleus"/>
    <property type="evidence" value="ECO:0007669"/>
    <property type="project" value="UniProtKB-SubCell"/>
</dbReference>
<dbReference type="CTD" id="20213817"/>
<protein>
    <recommendedName>
        <fullName evidence="3">Homeobox domain-containing protein</fullName>
    </recommendedName>
</protein>
<evidence type="ECO:0000256" key="2">
    <source>
        <dbReference type="RuleBase" id="RU000682"/>
    </source>
</evidence>
<keyword evidence="1 2" id="KW-0371">Homeobox</keyword>
<dbReference type="Proteomes" id="UP000015101">
    <property type="component" value="Unassembled WGS sequence"/>
</dbReference>
<feature type="domain" description="Homeobox" evidence="3">
    <location>
        <begin position="1"/>
        <end position="58"/>
    </location>
</feature>
<dbReference type="FunFam" id="1.10.10.60:FF:000054">
    <property type="entry name" value="One cut domain family member"/>
    <property type="match status" value="1"/>
</dbReference>
<reference evidence="4 6" key="2">
    <citation type="journal article" date="2013" name="Nature">
        <title>Insights into bilaterian evolution from three spiralian genomes.</title>
        <authorList>
            <person name="Simakov O."/>
            <person name="Marletaz F."/>
            <person name="Cho S.J."/>
            <person name="Edsinger-Gonzales E."/>
            <person name="Havlak P."/>
            <person name="Hellsten U."/>
            <person name="Kuo D.H."/>
            <person name="Larsson T."/>
            <person name="Lv J."/>
            <person name="Arendt D."/>
            <person name="Savage R."/>
            <person name="Osoegawa K."/>
            <person name="de Jong P."/>
            <person name="Grimwood J."/>
            <person name="Chapman J.A."/>
            <person name="Shapiro H."/>
            <person name="Aerts A."/>
            <person name="Otillar R.P."/>
            <person name="Terry A.Y."/>
            <person name="Boore J.L."/>
            <person name="Grigoriev I.V."/>
            <person name="Lindberg D.R."/>
            <person name="Seaver E.C."/>
            <person name="Weisblat D.A."/>
            <person name="Putnam N.H."/>
            <person name="Rokhsar D.S."/>
        </authorList>
    </citation>
    <scope>NUCLEOTIDE SEQUENCE</scope>
</reference>
<dbReference type="PROSITE" id="PS50071">
    <property type="entry name" value="HOMEOBOX_2"/>
    <property type="match status" value="1"/>
</dbReference>
<dbReference type="PANTHER" id="PTHR14057:SF47">
    <property type="entry name" value="HOMEOBOX PROTEIN ONECUT"/>
    <property type="match status" value="1"/>
</dbReference>
<sequence>KKPRLVFTDIQRRTLVAIFRETKRPNKDMQNTIAEQLGLKPSTVANFFMNARRRSLDKY</sequence>
<feature type="DNA-binding region" description="Homeobox" evidence="1">
    <location>
        <begin position="3"/>
        <end position="59"/>
    </location>
</feature>
<dbReference type="RefSeq" id="XP_009019994.1">
    <property type="nucleotide sequence ID" value="XM_009021746.1"/>
</dbReference>
<dbReference type="SMART" id="SM00389">
    <property type="entry name" value="HOX"/>
    <property type="match status" value="1"/>
</dbReference>
<keyword evidence="1 2" id="KW-0238">DNA-binding</keyword>
<dbReference type="EMBL" id="AMQM01000941">
    <property type="status" value="NOT_ANNOTATED_CDS"/>
    <property type="molecule type" value="Genomic_DNA"/>
</dbReference>
<evidence type="ECO:0000313" key="4">
    <source>
        <dbReference type="EMBL" id="ESO02586.1"/>
    </source>
</evidence>
<dbReference type="AlphaFoldDB" id="T1FYB9"/>
<dbReference type="InterPro" id="IPR001356">
    <property type="entry name" value="HD"/>
</dbReference>
<evidence type="ECO:0000313" key="6">
    <source>
        <dbReference type="Proteomes" id="UP000015101"/>
    </source>
</evidence>
<dbReference type="PANTHER" id="PTHR14057">
    <property type="entry name" value="TRANSCRIPTION FACTOR ONECUT"/>
    <property type="match status" value="1"/>
</dbReference>
<dbReference type="InterPro" id="IPR051649">
    <property type="entry name" value="CUT_Homeobox"/>
</dbReference>
<keyword evidence="6" id="KW-1185">Reference proteome</keyword>
<reference evidence="5" key="3">
    <citation type="submission" date="2015-06" db="UniProtKB">
        <authorList>
            <consortium name="EnsemblMetazoa"/>
        </authorList>
    </citation>
    <scope>IDENTIFICATION</scope>
</reference>
<gene>
    <name evidence="5" type="primary">20213817</name>
    <name evidence="4" type="ORF">HELRODRAFT_65724</name>
</gene>
<evidence type="ECO:0000256" key="1">
    <source>
        <dbReference type="PROSITE-ProRule" id="PRU00108"/>
    </source>
</evidence>
<dbReference type="Gene3D" id="1.10.10.60">
    <property type="entry name" value="Homeodomain-like"/>
    <property type="match status" value="1"/>
</dbReference>
<reference evidence="6" key="1">
    <citation type="submission" date="2012-12" db="EMBL/GenBank/DDBJ databases">
        <authorList>
            <person name="Hellsten U."/>
            <person name="Grimwood J."/>
            <person name="Chapman J.A."/>
            <person name="Shapiro H."/>
            <person name="Aerts A."/>
            <person name="Otillar R.P."/>
            <person name="Terry A.Y."/>
            <person name="Boore J.L."/>
            <person name="Simakov O."/>
            <person name="Marletaz F."/>
            <person name="Cho S.-J."/>
            <person name="Edsinger-Gonzales E."/>
            <person name="Havlak P."/>
            <person name="Kuo D.-H."/>
            <person name="Larsson T."/>
            <person name="Lv J."/>
            <person name="Arendt D."/>
            <person name="Savage R."/>
            <person name="Osoegawa K."/>
            <person name="de Jong P."/>
            <person name="Lindberg D.R."/>
            <person name="Seaver E.C."/>
            <person name="Weisblat D.A."/>
            <person name="Putnam N.H."/>
            <person name="Grigoriev I.V."/>
            <person name="Rokhsar D.S."/>
        </authorList>
    </citation>
    <scope>NUCLEOTIDE SEQUENCE</scope>
</reference>
<keyword evidence="1 2" id="KW-0539">Nucleus</keyword>
<dbReference type="SUPFAM" id="SSF46689">
    <property type="entry name" value="Homeodomain-like"/>
    <property type="match status" value="1"/>
</dbReference>
<dbReference type="GeneID" id="20213817"/>
<dbReference type="OrthoDB" id="10068888at2759"/>
<name>T1FYB9_HELRO</name>
<evidence type="ECO:0000259" key="3">
    <source>
        <dbReference type="PROSITE" id="PS50071"/>
    </source>
</evidence>
<dbReference type="eggNOG" id="KOG2252">
    <property type="taxonomic scope" value="Eukaryota"/>
</dbReference>
<proteinExistence type="predicted"/>
<evidence type="ECO:0000313" key="5">
    <source>
        <dbReference type="EnsemblMetazoa" id="HelroP65724"/>
    </source>
</evidence>
<accession>T1FYB9</accession>
<dbReference type="GO" id="GO:0003677">
    <property type="term" value="F:DNA binding"/>
    <property type="evidence" value="ECO:0007669"/>
    <property type="project" value="UniProtKB-UniRule"/>
</dbReference>
<comment type="subcellular location">
    <subcellularLocation>
        <location evidence="1 2">Nucleus</location>
    </subcellularLocation>
</comment>
<dbReference type="Pfam" id="PF00046">
    <property type="entry name" value="Homeodomain"/>
    <property type="match status" value="1"/>
</dbReference>
<dbReference type="CDD" id="cd00086">
    <property type="entry name" value="homeodomain"/>
    <property type="match status" value="1"/>
</dbReference>
<organism evidence="5 6">
    <name type="scientific">Helobdella robusta</name>
    <name type="common">Californian leech</name>
    <dbReference type="NCBI Taxonomy" id="6412"/>
    <lineage>
        <taxon>Eukaryota</taxon>
        <taxon>Metazoa</taxon>
        <taxon>Spiralia</taxon>
        <taxon>Lophotrochozoa</taxon>
        <taxon>Annelida</taxon>
        <taxon>Clitellata</taxon>
        <taxon>Hirudinea</taxon>
        <taxon>Rhynchobdellida</taxon>
        <taxon>Glossiphoniidae</taxon>
        <taxon>Helobdella</taxon>
    </lineage>
</organism>
<dbReference type="InterPro" id="IPR009057">
    <property type="entry name" value="Homeodomain-like_sf"/>
</dbReference>
<dbReference type="HOGENOM" id="CLU_183242_1_0_1"/>